<dbReference type="InterPro" id="IPR005882">
    <property type="entry name" value="Bifunctional_GlmU"/>
</dbReference>
<dbReference type="InterPro" id="IPR038009">
    <property type="entry name" value="GlmU_C_LbH"/>
</dbReference>
<dbReference type="NCBIfam" id="TIGR01173">
    <property type="entry name" value="glmU"/>
    <property type="match status" value="1"/>
</dbReference>
<dbReference type="InterPro" id="IPR050065">
    <property type="entry name" value="GlmU-like"/>
</dbReference>
<feature type="binding site" evidence="17">
    <location>
        <position position="107"/>
    </location>
    <ligand>
        <name>Mg(2+)</name>
        <dbReference type="ChEBI" id="CHEBI:18420"/>
    </ligand>
</feature>
<evidence type="ECO:0000256" key="11">
    <source>
        <dbReference type="ARBA" id="ARBA00023268"/>
    </source>
</evidence>
<keyword evidence="10 17" id="KW-0573">Peptidoglycan synthesis</keyword>
<dbReference type="PANTHER" id="PTHR43584:SF3">
    <property type="entry name" value="BIFUNCTIONAL PROTEIN GLMU"/>
    <property type="match status" value="1"/>
</dbReference>
<dbReference type="RefSeq" id="WP_344609329.1">
    <property type="nucleotide sequence ID" value="NZ_BAAAHE010000050.1"/>
</dbReference>
<evidence type="ECO:0000256" key="1">
    <source>
        <dbReference type="ARBA" id="ARBA00007707"/>
    </source>
</evidence>
<feature type="binding site" evidence="17">
    <location>
        <position position="144"/>
    </location>
    <ligand>
        <name>UDP-N-acetyl-alpha-D-glucosamine</name>
        <dbReference type="ChEBI" id="CHEBI:57705"/>
    </ligand>
</feature>
<comment type="similarity">
    <text evidence="2 17">In the N-terminal section; belongs to the N-acetylglucosamine-1-phosphate uridyltransferase family.</text>
</comment>
<evidence type="ECO:0000256" key="9">
    <source>
        <dbReference type="ARBA" id="ARBA00022960"/>
    </source>
</evidence>
<feature type="region of interest" description="Disordered" evidence="18">
    <location>
        <begin position="449"/>
        <end position="479"/>
    </location>
</feature>
<keyword evidence="9 17" id="KW-0133">Cell shape</keyword>
<feature type="region of interest" description="Linker" evidence="17">
    <location>
        <begin position="235"/>
        <end position="255"/>
    </location>
</feature>
<keyword evidence="6 17" id="KW-0479">Metal-binding</keyword>
<feature type="binding site" evidence="17">
    <location>
        <begin position="9"/>
        <end position="12"/>
    </location>
    <ligand>
        <name>UDP-N-acetyl-alpha-D-glucosamine</name>
        <dbReference type="ChEBI" id="CHEBI:57705"/>
    </ligand>
</feature>
<comment type="pathway">
    <text evidence="17">Bacterial outer membrane biogenesis; LPS lipid A biosynthesis.</text>
</comment>
<feature type="binding site" evidence="17">
    <location>
        <position position="337"/>
    </location>
    <ligand>
        <name>UDP-N-acetyl-alpha-D-glucosamine</name>
        <dbReference type="ChEBI" id="CHEBI:57705"/>
    </ligand>
</feature>
<feature type="binding site" evidence="17">
    <location>
        <position position="427"/>
    </location>
    <ligand>
        <name>acetyl-CoA</name>
        <dbReference type="ChEBI" id="CHEBI:57288"/>
    </ligand>
</feature>
<keyword evidence="21" id="KW-1185">Reference proteome</keyword>
<comment type="subunit">
    <text evidence="17">Homotrimer.</text>
</comment>
<feature type="region of interest" description="N-acetyltransferase" evidence="17">
    <location>
        <begin position="256"/>
        <end position="479"/>
    </location>
</feature>
<dbReference type="NCBIfam" id="NF010932">
    <property type="entry name" value="PRK14352.1"/>
    <property type="match status" value="1"/>
</dbReference>
<comment type="pathway">
    <text evidence="17">Nucleotide-sugar biosynthesis; UDP-N-acetyl-alpha-D-glucosamine biosynthesis; UDP-N-acetyl-alpha-D-glucosamine from N-acetyl-alpha-D-glucosamine 1-phosphate: step 1/1.</text>
</comment>
<evidence type="ECO:0000256" key="8">
    <source>
        <dbReference type="ARBA" id="ARBA00022842"/>
    </source>
</evidence>
<evidence type="ECO:0000259" key="19">
    <source>
        <dbReference type="Pfam" id="PF12804"/>
    </source>
</evidence>
<dbReference type="InterPro" id="IPR025877">
    <property type="entry name" value="MobA-like_NTP_Trfase"/>
</dbReference>
<feature type="binding site" evidence="17">
    <location>
        <position position="23"/>
    </location>
    <ligand>
        <name>UDP-N-acetyl-alpha-D-glucosamine</name>
        <dbReference type="ChEBI" id="CHEBI:57705"/>
    </ligand>
</feature>
<feature type="binding site" evidence="17">
    <location>
        <position position="381"/>
    </location>
    <ligand>
        <name>UDP-N-acetyl-alpha-D-glucosamine</name>
        <dbReference type="ChEBI" id="CHEBI:57705"/>
    </ligand>
</feature>
<evidence type="ECO:0000313" key="20">
    <source>
        <dbReference type="EMBL" id="GAA0636826.1"/>
    </source>
</evidence>
<dbReference type="SUPFAM" id="SSF53448">
    <property type="entry name" value="Nucleotide-diphospho-sugar transferases"/>
    <property type="match status" value="1"/>
</dbReference>
<keyword evidence="13 17" id="KW-0961">Cell wall biogenesis/degradation</keyword>
<accession>A0ABN1HBI3</accession>
<proteinExistence type="inferred from homology"/>
<gene>
    <name evidence="17 20" type="primary">glmU</name>
    <name evidence="20" type="ORF">GCM10009547_46480</name>
</gene>
<feature type="binding site" evidence="17">
    <location>
        <position position="370"/>
    </location>
    <ligand>
        <name>UDP-N-acetyl-alpha-D-glucosamine</name>
        <dbReference type="ChEBI" id="CHEBI:57705"/>
    </ligand>
</feature>
<feature type="region of interest" description="Pyrophosphorylase" evidence="17">
    <location>
        <begin position="1"/>
        <end position="234"/>
    </location>
</feature>
<evidence type="ECO:0000256" key="4">
    <source>
        <dbReference type="ARBA" id="ARBA00022679"/>
    </source>
</evidence>
<keyword evidence="3 17" id="KW-0963">Cytoplasm</keyword>
<evidence type="ECO:0000256" key="16">
    <source>
        <dbReference type="ARBA" id="ARBA00049628"/>
    </source>
</evidence>
<evidence type="ECO:0000256" key="18">
    <source>
        <dbReference type="SAM" id="MobiDB-lite"/>
    </source>
</evidence>
<feature type="binding site" evidence="17">
    <location>
        <position position="76"/>
    </location>
    <ligand>
        <name>UDP-N-acetyl-alpha-D-glucosamine</name>
        <dbReference type="ChEBI" id="CHEBI:57705"/>
    </ligand>
</feature>
<dbReference type="InterPro" id="IPR011004">
    <property type="entry name" value="Trimer_LpxA-like_sf"/>
</dbReference>
<dbReference type="CDD" id="cd02540">
    <property type="entry name" value="GT2_GlmU_N_bac"/>
    <property type="match status" value="1"/>
</dbReference>
<dbReference type="EC" id="2.7.7.23" evidence="17"/>
<comment type="subcellular location">
    <subcellularLocation>
        <location evidence="17">Cytoplasm</location>
    </subcellularLocation>
</comment>
<comment type="similarity">
    <text evidence="1 17">In the C-terminal section; belongs to the transferase hexapeptide repeat family.</text>
</comment>
<feature type="binding site" evidence="17">
    <location>
        <begin position="81"/>
        <end position="82"/>
    </location>
    <ligand>
        <name>UDP-N-acetyl-alpha-D-glucosamine</name>
        <dbReference type="ChEBI" id="CHEBI:57705"/>
    </ligand>
</feature>
<evidence type="ECO:0000256" key="17">
    <source>
        <dbReference type="HAMAP-Rule" id="MF_01631"/>
    </source>
</evidence>
<comment type="caution">
    <text evidence="20">The sequence shown here is derived from an EMBL/GenBank/DDBJ whole genome shotgun (WGS) entry which is preliminary data.</text>
</comment>
<dbReference type="Gene3D" id="2.160.10.10">
    <property type="entry name" value="Hexapeptide repeat proteins"/>
    <property type="match status" value="1"/>
</dbReference>
<evidence type="ECO:0000256" key="7">
    <source>
        <dbReference type="ARBA" id="ARBA00022737"/>
    </source>
</evidence>
<feature type="binding site" evidence="17">
    <location>
        <position position="444"/>
    </location>
    <ligand>
        <name>acetyl-CoA</name>
        <dbReference type="ChEBI" id="CHEBI:57288"/>
    </ligand>
</feature>
<evidence type="ECO:0000256" key="5">
    <source>
        <dbReference type="ARBA" id="ARBA00022695"/>
    </source>
</evidence>
<dbReference type="Gene3D" id="3.90.550.10">
    <property type="entry name" value="Spore Coat Polysaccharide Biosynthesis Protein SpsA, Chain A"/>
    <property type="match status" value="1"/>
</dbReference>
<feature type="binding site" evidence="17">
    <location>
        <position position="232"/>
    </location>
    <ligand>
        <name>Mg(2+)</name>
        <dbReference type="ChEBI" id="CHEBI:18420"/>
    </ligand>
</feature>
<dbReference type="Proteomes" id="UP001500957">
    <property type="component" value="Unassembled WGS sequence"/>
</dbReference>
<feature type="active site" description="Proton acceptor" evidence="17">
    <location>
        <position position="367"/>
    </location>
</feature>
<feature type="binding site" evidence="17">
    <location>
        <position position="174"/>
    </location>
    <ligand>
        <name>UDP-N-acetyl-alpha-D-glucosamine</name>
        <dbReference type="ChEBI" id="CHEBI:57705"/>
    </ligand>
</feature>
<feature type="binding site" evidence="17">
    <location>
        <position position="232"/>
    </location>
    <ligand>
        <name>UDP-N-acetyl-alpha-D-glucosamine</name>
        <dbReference type="ChEBI" id="CHEBI:57705"/>
    </ligand>
</feature>
<reference evidence="20 21" key="1">
    <citation type="journal article" date="2019" name="Int. J. Syst. Evol. Microbiol.">
        <title>The Global Catalogue of Microorganisms (GCM) 10K type strain sequencing project: providing services to taxonomists for standard genome sequencing and annotation.</title>
        <authorList>
            <consortium name="The Broad Institute Genomics Platform"/>
            <consortium name="The Broad Institute Genome Sequencing Center for Infectious Disease"/>
            <person name="Wu L."/>
            <person name="Ma J."/>
        </authorList>
    </citation>
    <scope>NUCLEOTIDE SEQUENCE [LARGE SCALE GENOMIC DNA]</scope>
    <source>
        <strain evidence="20 21">JCM 10671</strain>
    </source>
</reference>
<dbReference type="CDD" id="cd03353">
    <property type="entry name" value="LbH_GlmU_C"/>
    <property type="match status" value="1"/>
</dbReference>
<keyword evidence="12 17" id="KW-0012">Acyltransferase</keyword>
<comment type="cofactor">
    <cofactor evidence="17">
        <name>Mg(2+)</name>
        <dbReference type="ChEBI" id="CHEBI:18420"/>
    </cofactor>
    <text evidence="17">Binds 1 Mg(2+) ion per subunit.</text>
</comment>
<name>A0ABN1HBI3_9ACTN</name>
<keyword evidence="7 17" id="KW-0677">Repeat</keyword>
<evidence type="ECO:0000313" key="21">
    <source>
        <dbReference type="Proteomes" id="UP001500957"/>
    </source>
</evidence>
<dbReference type="EMBL" id="BAAAHE010000050">
    <property type="protein sequence ID" value="GAA0636826.1"/>
    <property type="molecule type" value="Genomic_DNA"/>
</dbReference>
<dbReference type="EC" id="2.3.1.157" evidence="17"/>
<comment type="function">
    <text evidence="16 17">Catalyzes the last two sequential reactions in the de novo biosynthetic pathway for UDP-N-acetylglucosamine (UDP-GlcNAc). The C-terminal domain catalyzes the transfer of acetyl group from acetyl coenzyme A to glucosamine-1-phosphate (GlcN-1-P) to produce N-acetylglucosamine-1-phosphate (GlcNAc-1-P), which is converted into UDP-GlcNAc by the transfer of uridine 5-monophosphate (from uridine 5-triphosphate), a reaction catalyzed by the N-terminal domain.</text>
</comment>
<feature type="compositionally biased region" description="Basic and acidic residues" evidence="18">
    <location>
        <begin position="453"/>
        <end position="463"/>
    </location>
</feature>
<feature type="binding site" evidence="17">
    <location>
        <position position="159"/>
    </location>
    <ligand>
        <name>UDP-N-acetyl-alpha-D-glucosamine</name>
        <dbReference type="ChEBI" id="CHEBI:57705"/>
    </ligand>
</feature>
<comment type="caution">
    <text evidence="17">Lacks conserved residue(s) required for the propagation of feature annotation.</text>
</comment>
<sequence>MKPAAVIVLAAGEGTRMKSSTPKVMHTLGGRSLVGHALAAARGTDPERVIVVVGSGRELVTAHLGEIDAAAVPVVQEPRNGTGHAVRIALTEAAPDVTGTVLVVCGDVPLLRTETLQALLDHHAAEGNAATVLTAIVPDPTGYGRMVRDDSGAVTAIVEHRDATDAQRAIAEINSGIYAFDGALLRDALGRLRTDNSQGEEYLTDTLEILRTDGHRVGALPAEDFNEIHGINDRVQLAHLRRLLNDRVCEHWMRAGVTIVDPATTWIDVEVTLAPDVTLAPNTQLHGRTRIAAGAVVGPNTTLTDVEVGEDAKVLATHATDVEIGPGVSTGPFTFLRPGTTLAARSKVGAFCEVKNSNLGIGSKIPHLSYVGDGDIGDGTNIGAATIFVNYDGQTKSRTKVGDHAFVGCDTMLVAPVTVNDGAYVAAGSVITSDVPPGAMAVARGKQRNVEGWVERKRPDSKSAKAAAAAREAREQNGS</sequence>
<keyword evidence="4 17" id="KW-0808">Transferase</keyword>
<keyword evidence="5 17" id="KW-0548">Nucleotidyltransferase</keyword>
<evidence type="ECO:0000256" key="3">
    <source>
        <dbReference type="ARBA" id="ARBA00022490"/>
    </source>
</evidence>
<keyword evidence="8 17" id="KW-0460">Magnesium</keyword>
<evidence type="ECO:0000256" key="15">
    <source>
        <dbReference type="ARBA" id="ARBA00048493"/>
    </source>
</evidence>
<dbReference type="SUPFAM" id="SSF51161">
    <property type="entry name" value="Trimeric LpxA-like enzymes"/>
    <property type="match status" value="1"/>
</dbReference>
<feature type="binding site" evidence="17">
    <location>
        <position position="355"/>
    </location>
    <ligand>
        <name>UDP-N-acetyl-alpha-D-glucosamine</name>
        <dbReference type="ChEBI" id="CHEBI:57705"/>
    </ligand>
</feature>
<evidence type="ECO:0000256" key="12">
    <source>
        <dbReference type="ARBA" id="ARBA00023315"/>
    </source>
</evidence>
<keyword evidence="11 17" id="KW-0511">Multifunctional enzyme</keyword>
<comment type="catalytic activity">
    <reaction evidence="15 17">
        <text>N-acetyl-alpha-D-glucosamine 1-phosphate + UTP + H(+) = UDP-N-acetyl-alpha-D-glucosamine + diphosphate</text>
        <dbReference type="Rhea" id="RHEA:13509"/>
        <dbReference type="ChEBI" id="CHEBI:15378"/>
        <dbReference type="ChEBI" id="CHEBI:33019"/>
        <dbReference type="ChEBI" id="CHEBI:46398"/>
        <dbReference type="ChEBI" id="CHEBI:57705"/>
        <dbReference type="ChEBI" id="CHEBI:57776"/>
        <dbReference type="EC" id="2.7.7.23"/>
    </reaction>
</comment>
<feature type="domain" description="MobA-like NTP transferase" evidence="19">
    <location>
        <begin position="6"/>
        <end position="135"/>
    </location>
</feature>
<evidence type="ECO:0000256" key="6">
    <source>
        <dbReference type="ARBA" id="ARBA00022723"/>
    </source>
</evidence>
<feature type="binding site" evidence="17">
    <location>
        <begin position="390"/>
        <end position="391"/>
    </location>
    <ligand>
        <name>acetyl-CoA</name>
        <dbReference type="ChEBI" id="CHEBI:57288"/>
    </ligand>
</feature>
<evidence type="ECO:0000256" key="13">
    <source>
        <dbReference type="ARBA" id="ARBA00023316"/>
    </source>
</evidence>
<evidence type="ECO:0000256" key="10">
    <source>
        <dbReference type="ARBA" id="ARBA00022984"/>
    </source>
</evidence>
<dbReference type="Pfam" id="PF12804">
    <property type="entry name" value="NTP_transf_3"/>
    <property type="match status" value="1"/>
</dbReference>
<feature type="binding site" evidence="17">
    <location>
        <position position="384"/>
    </location>
    <ligand>
        <name>acetyl-CoA</name>
        <dbReference type="ChEBI" id="CHEBI:57288"/>
    </ligand>
</feature>
<comment type="catalytic activity">
    <reaction evidence="14 17">
        <text>alpha-D-glucosamine 1-phosphate + acetyl-CoA = N-acetyl-alpha-D-glucosamine 1-phosphate + CoA + H(+)</text>
        <dbReference type="Rhea" id="RHEA:13725"/>
        <dbReference type="ChEBI" id="CHEBI:15378"/>
        <dbReference type="ChEBI" id="CHEBI:57287"/>
        <dbReference type="ChEBI" id="CHEBI:57288"/>
        <dbReference type="ChEBI" id="CHEBI:57776"/>
        <dbReference type="ChEBI" id="CHEBI:58516"/>
        <dbReference type="EC" id="2.3.1.157"/>
    </reaction>
</comment>
<dbReference type="PANTHER" id="PTHR43584">
    <property type="entry name" value="NUCLEOTIDYL TRANSFERASE"/>
    <property type="match status" value="1"/>
</dbReference>
<dbReference type="HAMAP" id="MF_01631">
    <property type="entry name" value="GlmU"/>
    <property type="match status" value="1"/>
</dbReference>
<organism evidence="20 21">
    <name type="scientific">Sporichthya brevicatena</name>
    <dbReference type="NCBI Taxonomy" id="171442"/>
    <lineage>
        <taxon>Bacteria</taxon>
        <taxon>Bacillati</taxon>
        <taxon>Actinomycetota</taxon>
        <taxon>Actinomycetes</taxon>
        <taxon>Sporichthyales</taxon>
        <taxon>Sporichthyaceae</taxon>
        <taxon>Sporichthya</taxon>
    </lineage>
</organism>
<evidence type="ECO:0000256" key="14">
    <source>
        <dbReference type="ARBA" id="ARBA00048247"/>
    </source>
</evidence>
<comment type="pathway">
    <text evidence="17">Nucleotide-sugar biosynthesis; UDP-N-acetyl-alpha-D-glucosamine biosynthesis; N-acetyl-alpha-D-glucosamine 1-phosphate from alpha-D-glucosamine 6-phosphate (route II): step 2/2.</text>
</comment>
<protein>
    <recommendedName>
        <fullName evidence="17">Bifunctional protein GlmU</fullName>
    </recommendedName>
    <domain>
        <recommendedName>
            <fullName evidence="17">UDP-N-acetylglucosamine pyrophosphorylase</fullName>
            <ecNumber evidence="17">2.7.7.23</ecNumber>
        </recommendedName>
        <alternativeName>
            <fullName evidence="17">N-acetylglucosamine-1-phosphate uridyltransferase</fullName>
        </alternativeName>
    </domain>
    <domain>
        <recommendedName>
            <fullName evidence="17">Glucosamine-1-phosphate N-acetyltransferase</fullName>
            <ecNumber evidence="17">2.3.1.157</ecNumber>
        </recommendedName>
    </domain>
</protein>
<dbReference type="InterPro" id="IPR029044">
    <property type="entry name" value="Nucleotide-diphossugar_trans"/>
</dbReference>
<evidence type="ECO:0000256" key="2">
    <source>
        <dbReference type="ARBA" id="ARBA00007947"/>
    </source>
</evidence>